<evidence type="ECO:0000313" key="3">
    <source>
        <dbReference type="Proteomes" id="UP001642360"/>
    </source>
</evidence>
<dbReference type="EMBL" id="CAUOFW020007113">
    <property type="protein sequence ID" value="CAK9177642.1"/>
    <property type="molecule type" value="Genomic_DNA"/>
</dbReference>
<proteinExistence type="predicted"/>
<sequence>MAPQLLICTSYQKSATTLGQHGANQSRFYRAFSIHWRFQQRSITITEERWETI</sequence>
<protein>
    <submittedName>
        <fullName evidence="2">Uncharacterized protein</fullName>
    </submittedName>
</protein>
<organism evidence="2 3">
    <name type="scientific">Ilex paraguariensis</name>
    <name type="common">yerba mate</name>
    <dbReference type="NCBI Taxonomy" id="185542"/>
    <lineage>
        <taxon>Eukaryota</taxon>
        <taxon>Viridiplantae</taxon>
        <taxon>Streptophyta</taxon>
        <taxon>Embryophyta</taxon>
        <taxon>Tracheophyta</taxon>
        <taxon>Spermatophyta</taxon>
        <taxon>Magnoliopsida</taxon>
        <taxon>eudicotyledons</taxon>
        <taxon>Gunneridae</taxon>
        <taxon>Pentapetalae</taxon>
        <taxon>asterids</taxon>
        <taxon>campanulids</taxon>
        <taxon>Aquifoliales</taxon>
        <taxon>Aquifoliaceae</taxon>
        <taxon>Ilex</taxon>
    </lineage>
</organism>
<accession>A0ABC8UDA8</accession>
<reference evidence="2 3" key="1">
    <citation type="submission" date="2024-02" db="EMBL/GenBank/DDBJ databases">
        <authorList>
            <person name="Vignale AGUSTIN F."/>
            <person name="Sosa J E."/>
            <person name="Modenutti C."/>
        </authorList>
    </citation>
    <scope>NUCLEOTIDE SEQUENCE [LARGE SCALE GENOMIC DNA]</scope>
</reference>
<comment type="caution">
    <text evidence="2">The sequence shown here is derived from an EMBL/GenBank/DDBJ whole genome shotgun (WGS) entry which is preliminary data.</text>
</comment>
<keyword evidence="3" id="KW-1185">Reference proteome</keyword>
<evidence type="ECO:0000313" key="2">
    <source>
        <dbReference type="EMBL" id="CAK9177642.1"/>
    </source>
</evidence>
<dbReference type="AlphaFoldDB" id="A0ABC8UDA8"/>
<dbReference type="EMBL" id="CAUOFW020003292">
    <property type="protein sequence ID" value="CAK9159093.1"/>
    <property type="molecule type" value="Genomic_DNA"/>
</dbReference>
<name>A0ABC8UDA8_9AQUA</name>
<feature type="non-terminal residue" evidence="2">
    <location>
        <position position="53"/>
    </location>
</feature>
<dbReference type="Proteomes" id="UP001642360">
    <property type="component" value="Unassembled WGS sequence"/>
</dbReference>
<gene>
    <name evidence="1" type="ORF">ILEXP_LOCUS27771</name>
    <name evidence="2" type="ORF">ILEXP_LOCUS47562</name>
</gene>
<evidence type="ECO:0000313" key="1">
    <source>
        <dbReference type="EMBL" id="CAK9159093.1"/>
    </source>
</evidence>